<dbReference type="SUPFAM" id="SSF52540">
    <property type="entry name" value="P-loop containing nucleoside triphosphate hydrolases"/>
    <property type="match status" value="1"/>
</dbReference>
<evidence type="ECO:0000259" key="1">
    <source>
        <dbReference type="SMART" id="SM00382"/>
    </source>
</evidence>
<dbReference type="RefSeq" id="WP_107284067.1">
    <property type="nucleotide sequence ID" value="NZ_PYMC01000010.1"/>
</dbReference>
<gene>
    <name evidence="2" type="ORF">C9I89_14545</name>
</gene>
<keyword evidence="2" id="KW-0067">ATP-binding</keyword>
<dbReference type="GO" id="GO:0016887">
    <property type="term" value="F:ATP hydrolysis activity"/>
    <property type="evidence" value="ECO:0007669"/>
    <property type="project" value="InterPro"/>
</dbReference>
<sequence>MTKQIKIKKIKHINELTFNVPSKGVYVLTGTNGTGKTTLLAALYRIGFSNAFAHAFKTTAQKDNLDSFSESSVTYHVQGEEVCYNYGNTRWSPTPRNNSTILDNFGYPEVRFIAADSKRIEATQDELKTSRTSSAENYICDAMVDILSDQKFKHLKYINTKRGRGNRAYLIQTQGKRKTYFSEKNFSLGELCVLRLVTNLSEIKDGSLVLIDEIEMALHPKAQAAMFSYLQVVAEDKKLTVIFSTHSASLIKRTPREKILLLKNNGSGVVSCERNVFPAQALGQLAFDDEVDPDFIFFVEDLMAKTLLERMIEKYKDLACKNRIPPLYKVVPIGGFKNVIEFLDRSDYIFGENVVRYAFLDKDVEEESMAKALADRSFKFLLTVDENKNNIRYLPSTPEKGVIDLLLEDIHEHEKNLQAYFDIYKLELHRILSSPEFKQFTSKNPRDLAKKQFSHLVSKVSSRANIREERLHTLFFQYYTDQYFVGENCIKKELSEVLEKRYNR</sequence>
<dbReference type="InterPro" id="IPR003959">
    <property type="entry name" value="ATPase_AAA_core"/>
</dbReference>
<reference evidence="2 3" key="1">
    <citation type="submission" date="2018-03" db="EMBL/GenBank/DDBJ databases">
        <title>Whole genome sequencing of Histamine producing bacteria.</title>
        <authorList>
            <person name="Butler K."/>
        </authorList>
    </citation>
    <scope>NUCLEOTIDE SEQUENCE [LARGE SCALE GENOMIC DNA]</scope>
    <source>
        <strain evidence="2 3">DSM 16190</strain>
    </source>
</reference>
<dbReference type="PANTHER" id="PTHR43581">
    <property type="entry name" value="ATP/GTP PHOSPHATASE"/>
    <property type="match status" value="1"/>
</dbReference>
<dbReference type="Gene3D" id="3.40.50.300">
    <property type="entry name" value="P-loop containing nucleotide triphosphate hydrolases"/>
    <property type="match status" value="1"/>
</dbReference>
<dbReference type="PANTHER" id="PTHR43581:SF4">
    <property type="entry name" value="ATP_GTP PHOSPHATASE"/>
    <property type="match status" value="1"/>
</dbReference>
<dbReference type="EMBL" id="PYMC01000010">
    <property type="protein sequence ID" value="PSW04194.1"/>
    <property type="molecule type" value="Genomic_DNA"/>
</dbReference>
<dbReference type="InterPro" id="IPR027417">
    <property type="entry name" value="P-loop_NTPase"/>
</dbReference>
<proteinExistence type="predicted"/>
<dbReference type="Proteomes" id="UP000240904">
    <property type="component" value="Unassembled WGS sequence"/>
</dbReference>
<dbReference type="InterPro" id="IPR003593">
    <property type="entry name" value="AAA+_ATPase"/>
</dbReference>
<name>A0A2T3MW63_9GAMM</name>
<feature type="domain" description="AAA+ ATPase" evidence="1">
    <location>
        <begin position="22"/>
        <end position="265"/>
    </location>
</feature>
<dbReference type="AlphaFoldDB" id="A0A2T3MW63"/>
<keyword evidence="2" id="KW-0547">Nucleotide-binding</keyword>
<organism evidence="2 3">
    <name type="scientific">Photobacterium lipolyticum</name>
    <dbReference type="NCBI Taxonomy" id="266810"/>
    <lineage>
        <taxon>Bacteria</taxon>
        <taxon>Pseudomonadati</taxon>
        <taxon>Pseudomonadota</taxon>
        <taxon>Gammaproteobacteria</taxon>
        <taxon>Vibrionales</taxon>
        <taxon>Vibrionaceae</taxon>
        <taxon>Photobacterium</taxon>
    </lineage>
</organism>
<accession>A0A2T3MW63</accession>
<evidence type="ECO:0000313" key="2">
    <source>
        <dbReference type="EMBL" id="PSW04194.1"/>
    </source>
</evidence>
<keyword evidence="3" id="KW-1185">Reference proteome</keyword>
<dbReference type="OrthoDB" id="9815944at2"/>
<dbReference type="GO" id="GO:0005524">
    <property type="term" value="F:ATP binding"/>
    <property type="evidence" value="ECO:0007669"/>
    <property type="project" value="UniProtKB-KW"/>
</dbReference>
<comment type="caution">
    <text evidence="2">The sequence shown here is derived from an EMBL/GenBank/DDBJ whole genome shotgun (WGS) entry which is preliminary data.</text>
</comment>
<dbReference type="SMART" id="SM00382">
    <property type="entry name" value="AAA"/>
    <property type="match status" value="1"/>
</dbReference>
<evidence type="ECO:0000313" key="3">
    <source>
        <dbReference type="Proteomes" id="UP000240904"/>
    </source>
</evidence>
<dbReference type="Pfam" id="PF13304">
    <property type="entry name" value="AAA_21"/>
    <property type="match status" value="1"/>
</dbReference>
<protein>
    <submittedName>
        <fullName evidence="2">ATP-binding protein</fullName>
    </submittedName>
</protein>
<dbReference type="InterPro" id="IPR051396">
    <property type="entry name" value="Bact_Antivir_Def_Nuclease"/>
</dbReference>